<dbReference type="Pfam" id="PF13359">
    <property type="entry name" value="DDE_Tnp_4"/>
    <property type="match status" value="1"/>
</dbReference>
<gene>
    <name evidence="5" type="ORF">BB558_007374</name>
</gene>
<proteinExistence type="predicted"/>
<keyword evidence="6" id="KW-1185">Reference proteome</keyword>
<reference evidence="5 6" key="1">
    <citation type="journal article" date="2018" name="MBio">
        <title>Comparative Genomics Reveals the Core Gene Toolbox for the Fungus-Insect Symbiosis.</title>
        <authorList>
            <person name="Wang Y."/>
            <person name="Stata M."/>
            <person name="Wang W."/>
            <person name="Stajich J.E."/>
            <person name="White M.M."/>
            <person name="Moncalvo J.M."/>
        </authorList>
    </citation>
    <scope>NUCLEOTIDE SEQUENCE [LARGE SCALE GENOMIC DNA]</scope>
    <source>
        <strain evidence="5 6">AUS-126-30</strain>
    </source>
</reference>
<dbReference type="AlphaFoldDB" id="A0A2U1IV60"/>
<dbReference type="Proteomes" id="UP000245591">
    <property type="component" value="Unassembled WGS sequence"/>
</dbReference>
<accession>A0A2U1IV60</accession>
<dbReference type="GO" id="GO:0046872">
    <property type="term" value="F:metal ion binding"/>
    <property type="evidence" value="ECO:0007669"/>
    <property type="project" value="UniProtKB-KW"/>
</dbReference>
<keyword evidence="2" id="KW-0479">Metal-binding</keyword>
<dbReference type="EMBL" id="MBFU01001175">
    <property type="protein sequence ID" value="PVZ96704.1"/>
    <property type="molecule type" value="Genomic_DNA"/>
</dbReference>
<evidence type="ECO:0000256" key="3">
    <source>
        <dbReference type="SAM" id="MobiDB-lite"/>
    </source>
</evidence>
<sequence length="131" mass="14806">MYCLKRKIGVIPDGRCVFMSNLFDGSTGDMTVCASMHSVYEDFVTKALSEYKIRDQGSFNKWAIMADKGYVGLDKVFRTVVPKKKNMRSQQPAQTSESQGSNVSQISGHLNSRSNHNQRVIVENYFGRLKN</sequence>
<protein>
    <recommendedName>
        <fullName evidence="4">DDE Tnp4 domain-containing protein</fullName>
    </recommendedName>
</protein>
<name>A0A2U1IV60_SMIAN</name>
<feature type="domain" description="DDE Tnp4" evidence="4">
    <location>
        <begin position="2"/>
        <end position="131"/>
    </location>
</feature>
<evidence type="ECO:0000256" key="1">
    <source>
        <dbReference type="ARBA" id="ARBA00001968"/>
    </source>
</evidence>
<evidence type="ECO:0000256" key="2">
    <source>
        <dbReference type="ARBA" id="ARBA00022723"/>
    </source>
</evidence>
<evidence type="ECO:0000259" key="4">
    <source>
        <dbReference type="Pfam" id="PF13359"/>
    </source>
</evidence>
<feature type="region of interest" description="Disordered" evidence="3">
    <location>
        <begin position="83"/>
        <end position="111"/>
    </location>
</feature>
<organism evidence="5 6">
    <name type="scientific">Smittium angustum</name>
    <dbReference type="NCBI Taxonomy" id="133377"/>
    <lineage>
        <taxon>Eukaryota</taxon>
        <taxon>Fungi</taxon>
        <taxon>Fungi incertae sedis</taxon>
        <taxon>Zoopagomycota</taxon>
        <taxon>Kickxellomycotina</taxon>
        <taxon>Harpellomycetes</taxon>
        <taxon>Harpellales</taxon>
        <taxon>Legeriomycetaceae</taxon>
        <taxon>Smittium</taxon>
    </lineage>
</organism>
<comment type="cofactor">
    <cofactor evidence="1">
        <name>a divalent metal cation</name>
        <dbReference type="ChEBI" id="CHEBI:60240"/>
    </cofactor>
</comment>
<feature type="compositionally biased region" description="Polar residues" evidence="3">
    <location>
        <begin position="88"/>
        <end position="111"/>
    </location>
</feature>
<evidence type="ECO:0000313" key="6">
    <source>
        <dbReference type="Proteomes" id="UP000245591"/>
    </source>
</evidence>
<comment type="caution">
    <text evidence="5">The sequence shown here is derived from an EMBL/GenBank/DDBJ whole genome shotgun (WGS) entry which is preliminary data.</text>
</comment>
<feature type="non-terminal residue" evidence="5">
    <location>
        <position position="131"/>
    </location>
</feature>
<dbReference type="InterPro" id="IPR027806">
    <property type="entry name" value="HARBI1_dom"/>
</dbReference>
<evidence type="ECO:0000313" key="5">
    <source>
        <dbReference type="EMBL" id="PVZ96704.1"/>
    </source>
</evidence>